<dbReference type="GO" id="GO:0008270">
    <property type="term" value="F:zinc ion binding"/>
    <property type="evidence" value="ECO:0007669"/>
    <property type="project" value="UniProtKB-KW"/>
</dbReference>
<keyword evidence="10" id="KW-0804">Transcription</keyword>
<keyword evidence="20" id="KW-0396">Initiation factor</keyword>
<dbReference type="GO" id="GO:0003743">
    <property type="term" value="F:translation initiation factor activity"/>
    <property type="evidence" value="ECO:0007669"/>
    <property type="project" value="UniProtKB-KW"/>
</dbReference>
<dbReference type="GO" id="GO:0017025">
    <property type="term" value="F:TBP-class protein binding"/>
    <property type="evidence" value="ECO:0007669"/>
    <property type="project" value="InterPro"/>
</dbReference>
<evidence type="ECO:0000256" key="7">
    <source>
        <dbReference type="ARBA" id="ARBA00022833"/>
    </source>
</evidence>
<evidence type="ECO:0000259" key="18">
    <source>
        <dbReference type="PROSITE" id="PS51134"/>
    </source>
</evidence>
<evidence type="ECO:0000256" key="1">
    <source>
        <dbReference type="ARBA" id="ARBA00004123"/>
    </source>
</evidence>
<evidence type="ECO:0000256" key="3">
    <source>
        <dbReference type="ARBA" id="ARBA00022553"/>
    </source>
</evidence>
<feature type="compositionally biased region" description="Basic residues" evidence="17">
    <location>
        <begin position="620"/>
        <end position="635"/>
    </location>
</feature>
<feature type="compositionally biased region" description="Low complexity" evidence="17">
    <location>
        <begin position="574"/>
        <end position="591"/>
    </location>
</feature>
<reference evidence="20" key="1">
    <citation type="submission" date="2025-08" db="UniProtKB">
        <authorList>
            <consortium name="RefSeq"/>
        </authorList>
    </citation>
    <scope>IDENTIFICATION</scope>
    <source>
        <tissue evidence="20">Brain</tissue>
    </source>
</reference>
<dbReference type="KEGG" id="lcf:108890051"/>
<dbReference type="Gene3D" id="2.20.25.10">
    <property type="match status" value="1"/>
</dbReference>
<keyword evidence="7" id="KW-0862">Zinc</keyword>
<evidence type="ECO:0000256" key="5">
    <source>
        <dbReference type="ARBA" id="ARBA00022737"/>
    </source>
</evidence>
<dbReference type="GO" id="GO:0000995">
    <property type="term" value="F:RNA polymerase III general transcription initiation factor activity"/>
    <property type="evidence" value="ECO:0007669"/>
    <property type="project" value="TreeGrafter"/>
</dbReference>
<dbReference type="GO" id="GO:0070897">
    <property type="term" value="P:transcription preinitiation complex assembly"/>
    <property type="evidence" value="ECO:0007669"/>
    <property type="project" value="InterPro"/>
</dbReference>
<protein>
    <recommendedName>
        <fullName evidence="14">Transcription factor IIIB 90 kDa subunit</fullName>
    </recommendedName>
    <alternativeName>
        <fullName evidence="12">B-related factor 1</fullName>
    </alternativeName>
</protein>
<dbReference type="SUPFAM" id="SSF57783">
    <property type="entry name" value="Zinc beta-ribbon"/>
    <property type="match status" value="1"/>
</dbReference>
<feature type="region of interest" description="Disordered" evidence="17">
    <location>
        <begin position="446"/>
        <end position="465"/>
    </location>
</feature>
<evidence type="ECO:0000256" key="12">
    <source>
        <dbReference type="ARBA" id="ARBA00031009"/>
    </source>
</evidence>
<evidence type="ECO:0000256" key="2">
    <source>
        <dbReference type="ARBA" id="ARBA00010857"/>
    </source>
</evidence>
<dbReference type="AlphaFoldDB" id="A0AAJ7PZ56"/>
<dbReference type="FunFam" id="1.10.472.10:FF:000007">
    <property type="entry name" value="Transcription factor IIIB 90 kDa subunit"/>
    <property type="match status" value="1"/>
</dbReference>
<dbReference type="InterPro" id="IPR011665">
    <property type="entry name" value="BRF1_TBP-bd_dom"/>
</dbReference>
<keyword evidence="16" id="KW-0175">Coiled coil</keyword>
<accession>A0AAJ7PZ56</accession>
<dbReference type="Gene3D" id="1.20.5.650">
    <property type="entry name" value="Single helix bin"/>
    <property type="match status" value="1"/>
</dbReference>
<dbReference type="InterPro" id="IPR013150">
    <property type="entry name" value="TFIIB_cyclin"/>
</dbReference>
<keyword evidence="11" id="KW-0539">Nucleus</keyword>
<evidence type="ECO:0000256" key="17">
    <source>
        <dbReference type="SAM" id="MobiDB-lite"/>
    </source>
</evidence>
<dbReference type="RefSeq" id="XP_018542330.1">
    <property type="nucleotide sequence ID" value="XM_018686814.2"/>
</dbReference>
<feature type="domain" description="TFIIB-type" evidence="18">
    <location>
        <begin position="2"/>
        <end position="33"/>
    </location>
</feature>
<dbReference type="GO" id="GO:0001006">
    <property type="term" value="F:RNA polymerase III type 3 promoter sequence-specific DNA binding"/>
    <property type="evidence" value="ECO:0007669"/>
    <property type="project" value="TreeGrafter"/>
</dbReference>
<evidence type="ECO:0000313" key="20">
    <source>
        <dbReference type="RefSeq" id="XP_018542330.1"/>
    </source>
</evidence>
<dbReference type="FunFam" id="1.20.5.650:FF:000001">
    <property type="entry name" value="transcription factor IIIB 90 kDa subunit isoform X2"/>
    <property type="match status" value="1"/>
</dbReference>
<dbReference type="GO" id="GO:0097550">
    <property type="term" value="C:transcription preinitiation complex"/>
    <property type="evidence" value="ECO:0007669"/>
    <property type="project" value="TreeGrafter"/>
</dbReference>
<dbReference type="GeneID" id="108890051"/>
<evidence type="ECO:0000256" key="14">
    <source>
        <dbReference type="ARBA" id="ARBA00072559"/>
    </source>
</evidence>
<dbReference type="GO" id="GO:0000126">
    <property type="term" value="C:transcription factor TFIIIB complex"/>
    <property type="evidence" value="ECO:0007669"/>
    <property type="project" value="TreeGrafter"/>
</dbReference>
<feature type="region of interest" description="Disordered" evidence="17">
    <location>
        <begin position="394"/>
        <end position="418"/>
    </location>
</feature>
<gene>
    <name evidence="20" type="primary">brf1b</name>
</gene>
<evidence type="ECO:0000256" key="11">
    <source>
        <dbReference type="ARBA" id="ARBA00023242"/>
    </source>
</evidence>
<dbReference type="Proteomes" id="UP000694890">
    <property type="component" value="Linkage group LG7_1"/>
</dbReference>
<dbReference type="Gene3D" id="1.10.472.10">
    <property type="entry name" value="Cyclin-like"/>
    <property type="match status" value="2"/>
</dbReference>
<dbReference type="PRINTS" id="PR00685">
    <property type="entry name" value="TIFACTORIIB"/>
</dbReference>
<evidence type="ECO:0000313" key="19">
    <source>
        <dbReference type="Proteomes" id="UP000694890"/>
    </source>
</evidence>
<comment type="similarity">
    <text evidence="2">Belongs to the TFIIB family.</text>
</comment>
<dbReference type="CDD" id="cd20553">
    <property type="entry name" value="CYCLIN_TFIIIB90_rpt1"/>
    <property type="match status" value="1"/>
</dbReference>
<sequence length="708" mass="79060">MSFRVCRTCGGADIDVDQARGSAVCTGCGSVLEDNIIVSEVQFVEGSGGVSSAVGQFVSADGPVKAPLLGSGFHTSVGKESRAQTLQSGKRQIQQLGSQLQLNQHCLDTAFNFFKMVVSKHLTRGRKTEHVIAACLYLVCRTEGTPHMLLDLSDLLQVNVYILGKTFLLLARELCINAPAIDPCLYIPRFAHMLEFGVKTHEVSMTALRLVQRMKRDWMHTGRRPSGLCGAALLVAARMHKFRRTVKDVISVVKVCQTTLRKRLTEFEDTPTSQLTIDEFMRVDLEQECDPPSFIAAQNKAKMQQLEQELARKLDEVEGEISCYKDEIETELEKSRPKLRGIYAAYTKEIDPEDVEVLSSTSEPEEREVEDAELQAATQHLTQDFLCQVIQEEEEEGRANKTGDGEQEVGPEKEGVGPQRQVAPLAVILGKLPSSLDLQQTFQTFSKSETCHKPDDEDSESGELDLEGIDDQEIEKYILNDNEVQVKTELWMKQNAEYLKEQQEKEERIRKEKEQGTYKEKKKKKSKRKEQIEALTAGEAIEKMLEKKKISSKINYDVLRDLNSRGTGSGGGSSPSRASSDPPDPNNTNTTTRKRLNRRRRKKTSEANQDLVTNASIMGKRFRRLISSTSKKKKTAPQVETSISMTTKPTETAAEPSPEPEPDVSSTLSAAPPPVEEEEEEEEVEEECVSALKLVGDYGCEAEEEDVF</sequence>
<dbReference type="SUPFAM" id="SSF47954">
    <property type="entry name" value="Cyclin-like"/>
    <property type="match status" value="2"/>
</dbReference>
<feature type="compositionally biased region" description="Acidic residues" evidence="17">
    <location>
        <begin position="675"/>
        <end position="688"/>
    </location>
</feature>
<feature type="compositionally biased region" description="Basic and acidic residues" evidence="17">
    <location>
        <begin position="500"/>
        <end position="519"/>
    </location>
</feature>
<keyword evidence="4" id="KW-0479">Metal-binding</keyword>
<feature type="compositionally biased region" description="Basic and acidic residues" evidence="17">
    <location>
        <begin position="397"/>
        <end position="415"/>
    </location>
</feature>
<feature type="compositionally biased region" description="Polar residues" evidence="17">
    <location>
        <begin position="606"/>
        <end position="616"/>
    </location>
</feature>
<dbReference type="Pfam" id="PF08271">
    <property type="entry name" value="Zn_Ribbon_TF"/>
    <property type="match status" value="1"/>
</dbReference>
<dbReference type="CDD" id="cd20554">
    <property type="entry name" value="CYCLIN_TFIIIB90_rpt2"/>
    <property type="match status" value="1"/>
</dbReference>
<feature type="coiled-coil region" evidence="16">
    <location>
        <begin position="296"/>
        <end position="334"/>
    </location>
</feature>
<evidence type="ECO:0000256" key="4">
    <source>
        <dbReference type="ARBA" id="ARBA00022723"/>
    </source>
</evidence>
<feature type="region of interest" description="Disordered" evidence="17">
    <location>
        <begin position="561"/>
        <end position="689"/>
    </location>
</feature>
<dbReference type="Pfam" id="PF07741">
    <property type="entry name" value="BRF1"/>
    <property type="match status" value="1"/>
</dbReference>
<feature type="compositionally biased region" description="Acidic residues" evidence="17">
    <location>
        <begin position="456"/>
        <end position="465"/>
    </location>
</feature>
<feature type="region of interest" description="Disordered" evidence="17">
    <location>
        <begin position="500"/>
        <end position="538"/>
    </location>
</feature>
<name>A0AAJ7PZ56_LATCA</name>
<proteinExistence type="inferred from homology"/>
<comment type="subcellular location">
    <subcellularLocation>
        <location evidence="1">Nucleus</location>
    </subcellularLocation>
</comment>
<dbReference type="SMART" id="SM00385">
    <property type="entry name" value="CYCLIN"/>
    <property type="match status" value="2"/>
</dbReference>
<dbReference type="FunFam" id="1.10.472.10:FF:000002">
    <property type="entry name" value="Transcription factor IIIB 90 kDa subunit"/>
    <property type="match status" value="1"/>
</dbReference>
<dbReference type="InterPro" id="IPR013137">
    <property type="entry name" value="Znf_TFIIB"/>
</dbReference>
<keyword evidence="8" id="KW-0805">Transcription regulation</keyword>
<comment type="subunit">
    <text evidence="13">TFIIIB comprises at least the TATA-binding protein (TBP) and the B-related factor 1 (BRF1/TFIIIB90). Interacts with BDP1. Interacts with MAF1.</text>
</comment>
<dbReference type="GO" id="GO:0005634">
    <property type="term" value="C:nucleus"/>
    <property type="evidence" value="ECO:0007669"/>
    <property type="project" value="UniProtKB-SubCell"/>
</dbReference>
<keyword evidence="9" id="KW-0010">Activator</keyword>
<keyword evidence="20" id="KW-0648">Protein biosynthesis</keyword>
<feature type="compositionally biased region" description="Basic residues" evidence="17">
    <location>
        <begin position="592"/>
        <end position="603"/>
    </location>
</feature>
<keyword evidence="3" id="KW-0597">Phosphoprotein</keyword>
<dbReference type="PANTHER" id="PTHR11618:SF4">
    <property type="entry name" value="TRANSCRIPTION FACTOR IIIB 90 KDA SUBUNIT"/>
    <property type="match status" value="1"/>
</dbReference>
<evidence type="ECO:0000256" key="16">
    <source>
        <dbReference type="SAM" id="Coils"/>
    </source>
</evidence>
<organism evidence="19 20">
    <name type="scientific">Lates calcarifer</name>
    <name type="common">Barramundi</name>
    <name type="synonym">Holocentrus calcarifer</name>
    <dbReference type="NCBI Taxonomy" id="8187"/>
    <lineage>
        <taxon>Eukaryota</taxon>
        <taxon>Metazoa</taxon>
        <taxon>Chordata</taxon>
        <taxon>Craniata</taxon>
        <taxon>Vertebrata</taxon>
        <taxon>Euteleostomi</taxon>
        <taxon>Actinopterygii</taxon>
        <taxon>Neopterygii</taxon>
        <taxon>Teleostei</taxon>
        <taxon>Neoteleostei</taxon>
        <taxon>Acanthomorphata</taxon>
        <taxon>Carangaria</taxon>
        <taxon>Carangaria incertae sedis</taxon>
        <taxon>Centropomidae</taxon>
        <taxon>Lates</taxon>
    </lineage>
</organism>
<evidence type="ECO:0000256" key="9">
    <source>
        <dbReference type="ARBA" id="ARBA00023159"/>
    </source>
</evidence>
<dbReference type="InterPro" id="IPR000812">
    <property type="entry name" value="TFIIB"/>
</dbReference>
<dbReference type="PROSITE" id="PS51134">
    <property type="entry name" value="ZF_TFIIB"/>
    <property type="match status" value="1"/>
</dbReference>
<dbReference type="PANTHER" id="PTHR11618">
    <property type="entry name" value="TRANSCRIPTION INITIATION FACTOR IIB-RELATED"/>
    <property type="match status" value="1"/>
</dbReference>
<evidence type="ECO:0000256" key="6">
    <source>
        <dbReference type="ARBA" id="ARBA00022771"/>
    </source>
</evidence>
<feature type="compositionally biased region" description="Low complexity" evidence="17">
    <location>
        <begin position="646"/>
        <end position="656"/>
    </location>
</feature>
<keyword evidence="5" id="KW-0677">Repeat</keyword>
<evidence type="ECO:0000256" key="8">
    <source>
        <dbReference type="ARBA" id="ARBA00023015"/>
    </source>
</evidence>
<dbReference type="FunFam" id="2.20.25.10:FF:000012">
    <property type="entry name" value="Putative transcription factor IIIB 90 kDa subunit"/>
    <property type="match status" value="1"/>
</dbReference>
<dbReference type="InterPro" id="IPR036915">
    <property type="entry name" value="Cyclin-like_sf"/>
</dbReference>
<evidence type="ECO:0000256" key="13">
    <source>
        <dbReference type="ARBA" id="ARBA00063003"/>
    </source>
</evidence>
<evidence type="ECO:0000256" key="10">
    <source>
        <dbReference type="ARBA" id="ARBA00023163"/>
    </source>
</evidence>
<dbReference type="CTD" id="334316"/>
<evidence type="ECO:0000256" key="15">
    <source>
        <dbReference type="PROSITE-ProRule" id="PRU00469"/>
    </source>
</evidence>
<keyword evidence="6 15" id="KW-0863">Zinc-finger</keyword>
<dbReference type="InterPro" id="IPR013763">
    <property type="entry name" value="Cyclin-like_dom"/>
</dbReference>
<dbReference type="Pfam" id="PF00382">
    <property type="entry name" value="TFIIB"/>
    <property type="match status" value="2"/>
</dbReference>